<dbReference type="Gramene" id="KOM27180">
    <property type="protein sequence ID" value="KOM27180"/>
    <property type="gene ID" value="LR48_Vigan404s003100"/>
</dbReference>
<gene>
    <name evidence="1" type="ORF">LR48_Vigan404s003100</name>
</gene>
<reference evidence="2" key="1">
    <citation type="journal article" date="2015" name="Proc. Natl. Acad. Sci. U.S.A.">
        <title>Genome sequencing of adzuki bean (Vigna angularis) provides insight into high starch and low fat accumulation and domestication.</title>
        <authorList>
            <person name="Yang K."/>
            <person name="Tian Z."/>
            <person name="Chen C."/>
            <person name="Luo L."/>
            <person name="Zhao B."/>
            <person name="Wang Z."/>
            <person name="Yu L."/>
            <person name="Li Y."/>
            <person name="Sun Y."/>
            <person name="Li W."/>
            <person name="Chen Y."/>
            <person name="Li Y."/>
            <person name="Zhang Y."/>
            <person name="Ai D."/>
            <person name="Zhao J."/>
            <person name="Shang C."/>
            <person name="Ma Y."/>
            <person name="Wu B."/>
            <person name="Wang M."/>
            <person name="Gao L."/>
            <person name="Sun D."/>
            <person name="Zhang P."/>
            <person name="Guo F."/>
            <person name="Wang W."/>
            <person name="Li Y."/>
            <person name="Wang J."/>
            <person name="Varshney R.K."/>
            <person name="Wang J."/>
            <person name="Ling H.Q."/>
            <person name="Wan P."/>
        </authorList>
    </citation>
    <scope>NUCLEOTIDE SEQUENCE</scope>
    <source>
        <strain evidence="2">cv. Jingnong 6</strain>
    </source>
</reference>
<proteinExistence type="predicted"/>
<accession>A0A0L9T992</accession>
<name>A0A0L9T992_PHAAN</name>
<sequence length="107" mass="12171">MVPCGVAATLVLTTAKHNNVALGTLVERNWVYVEEERRHAFVEQETRVDRCLEKKKLAIWKKDELVRVVLRDGGVIGSSQLVRLVRKNPLYLSYSHVAPSFSQIQIV</sequence>
<evidence type="ECO:0000313" key="2">
    <source>
        <dbReference type="Proteomes" id="UP000053144"/>
    </source>
</evidence>
<dbReference type="EMBL" id="KQ258370">
    <property type="protein sequence ID" value="KOM27180.1"/>
    <property type="molecule type" value="Genomic_DNA"/>
</dbReference>
<evidence type="ECO:0000313" key="1">
    <source>
        <dbReference type="EMBL" id="KOM27180.1"/>
    </source>
</evidence>
<organism evidence="1 2">
    <name type="scientific">Phaseolus angularis</name>
    <name type="common">Azuki bean</name>
    <name type="synonym">Vigna angularis</name>
    <dbReference type="NCBI Taxonomy" id="3914"/>
    <lineage>
        <taxon>Eukaryota</taxon>
        <taxon>Viridiplantae</taxon>
        <taxon>Streptophyta</taxon>
        <taxon>Embryophyta</taxon>
        <taxon>Tracheophyta</taxon>
        <taxon>Spermatophyta</taxon>
        <taxon>Magnoliopsida</taxon>
        <taxon>eudicotyledons</taxon>
        <taxon>Gunneridae</taxon>
        <taxon>Pentapetalae</taxon>
        <taxon>rosids</taxon>
        <taxon>fabids</taxon>
        <taxon>Fabales</taxon>
        <taxon>Fabaceae</taxon>
        <taxon>Papilionoideae</taxon>
        <taxon>50 kb inversion clade</taxon>
        <taxon>NPAAA clade</taxon>
        <taxon>indigoferoid/millettioid clade</taxon>
        <taxon>Phaseoleae</taxon>
        <taxon>Vigna</taxon>
    </lineage>
</organism>
<protein>
    <submittedName>
        <fullName evidence="1">Uncharacterized protein</fullName>
    </submittedName>
</protein>
<dbReference type="AlphaFoldDB" id="A0A0L9T992"/>
<dbReference type="Proteomes" id="UP000053144">
    <property type="component" value="Unassembled WGS sequence"/>
</dbReference>